<name>A0A0F8Y1H8_9ZZZZ</name>
<dbReference type="AlphaFoldDB" id="A0A0F8Y1H8"/>
<comment type="caution">
    <text evidence="1">The sequence shown here is derived from an EMBL/GenBank/DDBJ whole genome shotgun (WGS) entry which is preliminary data.</text>
</comment>
<accession>A0A0F8Y1H8</accession>
<gene>
    <name evidence="1" type="ORF">LCGC14_3149120</name>
</gene>
<proteinExistence type="predicted"/>
<sequence length="24" mass="2686">TASGMKLLSGMIYRVEFEDIVARV</sequence>
<protein>
    <submittedName>
        <fullName evidence="1">Uncharacterized protein</fullName>
    </submittedName>
</protein>
<feature type="non-terminal residue" evidence="1">
    <location>
        <position position="1"/>
    </location>
</feature>
<dbReference type="EMBL" id="LAZR01069269">
    <property type="protein sequence ID" value="KKK48044.1"/>
    <property type="molecule type" value="Genomic_DNA"/>
</dbReference>
<reference evidence="1" key="1">
    <citation type="journal article" date="2015" name="Nature">
        <title>Complex archaea that bridge the gap between prokaryotes and eukaryotes.</title>
        <authorList>
            <person name="Spang A."/>
            <person name="Saw J.H."/>
            <person name="Jorgensen S.L."/>
            <person name="Zaremba-Niedzwiedzka K."/>
            <person name="Martijn J."/>
            <person name="Lind A.E."/>
            <person name="van Eijk R."/>
            <person name="Schleper C."/>
            <person name="Guy L."/>
            <person name="Ettema T.J."/>
        </authorList>
    </citation>
    <scope>NUCLEOTIDE SEQUENCE</scope>
</reference>
<evidence type="ECO:0000313" key="1">
    <source>
        <dbReference type="EMBL" id="KKK48044.1"/>
    </source>
</evidence>
<organism evidence="1">
    <name type="scientific">marine sediment metagenome</name>
    <dbReference type="NCBI Taxonomy" id="412755"/>
    <lineage>
        <taxon>unclassified sequences</taxon>
        <taxon>metagenomes</taxon>
        <taxon>ecological metagenomes</taxon>
    </lineage>
</organism>